<dbReference type="GO" id="GO:0051539">
    <property type="term" value="F:4 iron, 4 sulfur cluster binding"/>
    <property type="evidence" value="ECO:0007669"/>
    <property type="project" value="UniProtKB-KW"/>
</dbReference>
<keyword evidence="1" id="KW-0004">4Fe-4S</keyword>
<feature type="domain" description="4Fe-4S ferredoxin-type" evidence="5">
    <location>
        <begin position="208"/>
        <end position="238"/>
    </location>
</feature>
<dbReference type="PROSITE" id="PS51379">
    <property type="entry name" value="4FE4S_FER_2"/>
    <property type="match status" value="3"/>
</dbReference>
<sequence>MNDFVFTGKVSINEFCAHNSYWRSNCNECIKACPFEALAIDFDNKVVVLDCIGCGVCYSSCENDAVDLSRNADIEIIKEVEKPSFGCIFAEGENKVSCVTRISENLITYFVLKFGYINIYTGDCNNCKFKNSLEVFGKNLNKAKEILKAFDIDTESIKIEQAKSSEPFEPNLGMARRNILKIKEHLPKRNFLIELVKENIKNRTFYSGIINLSINDNCDFCSICESVCPKGALIIEKDQTAVIYFNPSVCSACKNCIDACPKNAILEEKAFVDDFIPKAVKLFEKPKKICSCGNIYYTDSEICPECEIKNKKRQELLSYVKDLF</sequence>
<reference evidence="6" key="1">
    <citation type="journal article" date="2020" name="mSystems">
        <title>Genome- and Community-Level Interaction Insights into Carbon Utilization and Element Cycling Functions of Hydrothermarchaeota in Hydrothermal Sediment.</title>
        <authorList>
            <person name="Zhou Z."/>
            <person name="Liu Y."/>
            <person name="Xu W."/>
            <person name="Pan J."/>
            <person name="Luo Z.H."/>
            <person name="Li M."/>
        </authorList>
    </citation>
    <scope>NUCLEOTIDE SEQUENCE [LARGE SCALE GENOMIC DNA]</scope>
    <source>
        <strain evidence="6">SpSt-972</strain>
    </source>
</reference>
<accession>A0A832B065</accession>
<dbReference type="AlphaFoldDB" id="A0A832B065"/>
<dbReference type="InterPro" id="IPR017896">
    <property type="entry name" value="4Fe4S_Fe-S-bd"/>
</dbReference>
<dbReference type="Gene3D" id="3.30.70.20">
    <property type="match status" value="2"/>
</dbReference>
<dbReference type="EMBL" id="DTPL01000158">
    <property type="protein sequence ID" value="HGA37658.1"/>
    <property type="molecule type" value="Genomic_DNA"/>
</dbReference>
<dbReference type="SUPFAM" id="SSF54862">
    <property type="entry name" value="4Fe-4S ferredoxins"/>
    <property type="match status" value="2"/>
</dbReference>
<organism evidence="6">
    <name type="scientific">Desulfurella acetivorans</name>
    <dbReference type="NCBI Taxonomy" id="33002"/>
    <lineage>
        <taxon>Bacteria</taxon>
        <taxon>Pseudomonadati</taxon>
        <taxon>Campylobacterota</taxon>
        <taxon>Desulfurellia</taxon>
        <taxon>Desulfurellales</taxon>
        <taxon>Desulfurellaceae</taxon>
        <taxon>Desulfurella</taxon>
    </lineage>
</organism>
<dbReference type="PROSITE" id="PS00198">
    <property type="entry name" value="4FE4S_FER_1"/>
    <property type="match status" value="2"/>
</dbReference>
<feature type="domain" description="4Fe-4S ferredoxin-type" evidence="5">
    <location>
        <begin position="43"/>
        <end position="71"/>
    </location>
</feature>
<dbReference type="InterPro" id="IPR017900">
    <property type="entry name" value="4Fe4S_Fe_S_CS"/>
</dbReference>
<evidence type="ECO:0000256" key="3">
    <source>
        <dbReference type="ARBA" id="ARBA00023004"/>
    </source>
</evidence>
<evidence type="ECO:0000256" key="4">
    <source>
        <dbReference type="ARBA" id="ARBA00023014"/>
    </source>
</evidence>
<gene>
    <name evidence="6" type="ORF">ENX80_02410</name>
</gene>
<comment type="caution">
    <text evidence="6">The sequence shown here is derived from an EMBL/GenBank/DDBJ whole genome shotgun (WGS) entry which is preliminary data.</text>
</comment>
<keyword evidence="3" id="KW-0408">Iron</keyword>
<name>A0A832B065_DESAE</name>
<evidence type="ECO:0000259" key="5">
    <source>
        <dbReference type="PROSITE" id="PS51379"/>
    </source>
</evidence>
<keyword evidence="4" id="KW-0411">Iron-sulfur</keyword>
<evidence type="ECO:0000256" key="2">
    <source>
        <dbReference type="ARBA" id="ARBA00022723"/>
    </source>
</evidence>
<feature type="domain" description="4Fe-4S ferredoxin-type" evidence="5">
    <location>
        <begin position="241"/>
        <end position="270"/>
    </location>
</feature>
<dbReference type="InterPro" id="IPR050157">
    <property type="entry name" value="PSI_iron-sulfur_center"/>
</dbReference>
<proteinExistence type="predicted"/>
<protein>
    <submittedName>
        <fullName evidence="6">4Fe-4S dicluster domain-containing protein</fullName>
    </submittedName>
</protein>
<keyword evidence="2" id="KW-0479">Metal-binding</keyword>
<evidence type="ECO:0000256" key="1">
    <source>
        <dbReference type="ARBA" id="ARBA00022485"/>
    </source>
</evidence>
<evidence type="ECO:0000313" key="6">
    <source>
        <dbReference type="EMBL" id="HGA37658.1"/>
    </source>
</evidence>
<dbReference type="Pfam" id="PF13187">
    <property type="entry name" value="Fer4_9"/>
    <property type="match status" value="1"/>
</dbReference>
<dbReference type="PANTHER" id="PTHR24960">
    <property type="entry name" value="PHOTOSYSTEM I IRON-SULFUR CENTER-RELATED"/>
    <property type="match status" value="1"/>
</dbReference>
<dbReference type="PANTHER" id="PTHR24960:SF79">
    <property type="entry name" value="PHOTOSYSTEM I IRON-SULFUR CENTER"/>
    <property type="match status" value="1"/>
</dbReference>
<dbReference type="GO" id="GO:0046872">
    <property type="term" value="F:metal ion binding"/>
    <property type="evidence" value="ECO:0007669"/>
    <property type="project" value="UniProtKB-KW"/>
</dbReference>